<dbReference type="HOGENOM" id="CLU_092818_0_0_0"/>
<protein>
    <submittedName>
        <fullName evidence="1">Uncharacterized protein</fullName>
    </submittedName>
</protein>
<gene>
    <name evidence="1" type="ORF">TheveDRAFT_0014</name>
</gene>
<proteinExistence type="predicted"/>
<sequence>MRRFLAVLSATVFIVLGASSFAFGAMSKRDQGVRLGMEVRARIMSESYHSRSDLALWKRLLNDPPSKLEDRIGAGLALVDRIFPGGDPSRWEEIRGFIDDSGVPKSLAAADAVLFTSYLAVKALPGNEGMWLAYVLMEPFFRSDLARLVYGRTCPVPVAEMMKKMAEAGVEPPEGWPEPFEVVGFLPLGAPVSGSVSQEQVALYGMWRMDREGRIKMDAKDLAWDREEGAVYRISGE</sequence>
<evidence type="ECO:0000313" key="2">
    <source>
        <dbReference type="Proteomes" id="UP000005730"/>
    </source>
</evidence>
<dbReference type="RefSeq" id="WP_006582694.1">
    <property type="nucleotide sequence ID" value="NZ_CM001377.1"/>
</dbReference>
<dbReference type="Proteomes" id="UP000005730">
    <property type="component" value="Chromosome"/>
</dbReference>
<reference evidence="1 2" key="1">
    <citation type="submission" date="2011-10" db="EMBL/GenBank/DDBJ databases">
        <title>The Noncontiguous Finished genome of Thermanaerovibrio velox DSM 12556.</title>
        <authorList>
            <consortium name="US DOE Joint Genome Institute (JGI-PGF)"/>
            <person name="Lucas S."/>
            <person name="Copeland A."/>
            <person name="Lapidus A."/>
            <person name="Glavina del Rio T."/>
            <person name="Dalin E."/>
            <person name="Tice H."/>
            <person name="Bruce D."/>
            <person name="Goodwin L."/>
            <person name="Pitluck S."/>
            <person name="Peters L."/>
            <person name="Mikhailova N."/>
            <person name="Teshima H."/>
            <person name="Kyrpides N."/>
            <person name="Mavromatis K."/>
            <person name="Ivanova N."/>
            <person name="Markowitz V."/>
            <person name="Cheng J.-F."/>
            <person name="Hugenholtz P."/>
            <person name="Woyke T."/>
            <person name="Wu D."/>
            <person name="Spring S."/>
            <person name="Brambilla E.-M."/>
            <person name="Klenk H.-P."/>
            <person name="Eisen J.A."/>
        </authorList>
    </citation>
    <scope>NUCLEOTIDE SEQUENCE [LARGE SCALE GENOMIC DNA]</scope>
    <source>
        <strain evidence="1 2">DSM 12556</strain>
    </source>
</reference>
<dbReference type="eggNOG" id="ENOG50334A0">
    <property type="taxonomic scope" value="Bacteria"/>
</dbReference>
<dbReference type="OrthoDB" id="4240at2"/>
<dbReference type="EMBL" id="CM001377">
    <property type="protein sequence ID" value="EHM09203.1"/>
    <property type="molecule type" value="Genomic_DNA"/>
</dbReference>
<dbReference type="AlphaFoldDB" id="H0UMQ8"/>
<accession>H0UMQ8</accession>
<keyword evidence="2" id="KW-1185">Reference proteome</keyword>
<dbReference type="STRING" id="926567.TheveDRAFT_0014"/>
<evidence type="ECO:0000313" key="1">
    <source>
        <dbReference type="EMBL" id="EHM09203.1"/>
    </source>
</evidence>
<organism evidence="1 2">
    <name type="scientific">Thermanaerovibrio velox DSM 12556</name>
    <dbReference type="NCBI Taxonomy" id="926567"/>
    <lineage>
        <taxon>Bacteria</taxon>
        <taxon>Thermotogati</taxon>
        <taxon>Synergistota</taxon>
        <taxon>Synergistia</taxon>
        <taxon>Synergistales</taxon>
        <taxon>Synergistaceae</taxon>
        <taxon>Thermanaerovibrio</taxon>
    </lineage>
</organism>
<name>H0UMQ8_9BACT</name>